<keyword evidence="5" id="KW-1185">Reference proteome</keyword>
<evidence type="ECO:0000313" key="4">
    <source>
        <dbReference type="EMBL" id="KAK4767284.1"/>
    </source>
</evidence>
<feature type="repeat" description="TPR" evidence="3">
    <location>
        <begin position="621"/>
        <end position="654"/>
    </location>
</feature>
<dbReference type="Pfam" id="PF14559">
    <property type="entry name" value="TPR_19"/>
    <property type="match status" value="1"/>
</dbReference>
<dbReference type="InterPro" id="IPR013105">
    <property type="entry name" value="TPR_2"/>
</dbReference>
<evidence type="ECO:0000256" key="3">
    <source>
        <dbReference type="PROSITE-ProRule" id="PRU00339"/>
    </source>
</evidence>
<dbReference type="AlphaFoldDB" id="A0AAN7QGW0"/>
<dbReference type="PANTHER" id="PTHR44102:SF1">
    <property type="entry name" value="OS10G0471400 PROTEIN"/>
    <property type="match status" value="1"/>
</dbReference>
<dbReference type="Proteomes" id="UP001346149">
    <property type="component" value="Unassembled WGS sequence"/>
</dbReference>
<dbReference type="PROSITE" id="PS50293">
    <property type="entry name" value="TPR_REGION"/>
    <property type="match status" value="1"/>
</dbReference>
<dbReference type="InterPro" id="IPR019734">
    <property type="entry name" value="TPR_rpt"/>
</dbReference>
<proteinExistence type="predicted"/>
<dbReference type="Gene3D" id="1.25.40.10">
    <property type="entry name" value="Tetratricopeptide repeat domain"/>
    <property type="match status" value="2"/>
</dbReference>
<dbReference type="EMBL" id="JAXQNO010000022">
    <property type="protein sequence ID" value="KAK4767284.1"/>
    <property type="molecule type" value="Genomic_DNA"/>
</dbReference>
<evidence type="ECO:0000256" key="1">
    <source>
        <dbReference type="ARBA" id="ARBA00022737"/>
    </source>
</evidence>
<comment type="caution">
    <text evidence="4">The sequence shown here is derived from an EMBL/GenBank/DDBJ whole genome shotgun (WGS) entry which is preliminary data.</text>
</comment>
<accession>A0AAN7QGW0</accession>
<name>A0AAN7QGW0_TRANT</name>
<keyword evidence="2 3" id="KW-0802">TPR repeat</keyword>
<protein>
    <submittedName>
        <fullName evidence="4">Uncharacterized protein</fullName>
    </submittedName>
</protein>
<evidence type="ECO:0000256" key="2">
    <source>
        <dbReference type="ARBA" id="ARBA00022803"/>
    </source>
</evidence>
<dbReference type="InterPro" id="IPR043376">
    <property type="entry name" value="NPG1-like"/>
</dbReference>
<organism evidence="4 5">
    <name type="scientific">Trapa natans</name>
    <name type="common">Water chestnut</name>
    <dbReference type="NCBI Taxonomy" id="22666"/>
    <lineage>
        <taxon>Eukaryota</taxon>
        <taxon>Viridiplantae</taxon>
        <taxon>Streptophyta</taxon>
        <taxon>Embryophyta</taxon>
        <taxon>Tracheophyta</taxon>
        <taxon>Spermatophyta</taxon>
        <taxon>Magnoliopsida</taxon>
        <taxon>eudicotyledons</taxon>
        <taxon>Gunneridae</taxon>
        <taxon>Pentapetalae</taxon>
        <taxon>rosids</taxon>
        <taxon>malvids</taxon>
        <taxon>Myrtales</taxon>
        <taxon>Lythraceae</taxon>
        <taxon>Trapa</taxon>
    </lineage>
</organism>
<dbReference type="SUPFAM" id="SSF48452">
    <property type="entry name" value="TPR-like"/>
    <property type="match status" value="2"/>
</dbReference>
<reference evidence="4 5" key="1">
    <citation type="journal article" date="2023" name="Hortic Res">
        <title>Pangenome of water caltrop reveals structural variations and asymmetric subgenome divergence after allopolyploidization.</title>
        <authorList>
            <person name="Zhang X."/>
            <person name="Chen Y."/>
            <person name="Wang L."/>
            <person name="Yuan Y."/>
            <person name="Fang M."/>
            <person name="Shi L."/>
            <person name="Lu R."/>
            <person name="Comes H.P."/>
            <person name="Ma Y."/>
            <person name="Chen Y."/>
            <person name="Huang G."/>
            <person name="Zhou Y."/>
            <person name="Zheng Z."/>
            <person name="Qiu Y."/>
        </authorList>
    </citation>
    <scope>NUCLEOTIDE SEQUENCE [LARGE SCALE GENOMIC DNA]</scope>
    <source>
        <strain evidence="4">F231</strain>
    </source>
</reference>
<dbReference type="Pfam" id="PF07719">
    <property type="entry name" value="TPR_2"/>
    <property type="match status" value="1"/>
</dbReference>
<evidence type="ECO:0000313" key="5">
    <source>
        <dbReference type="Proteomes" id="UP001346149"/>
    </source>
</evidence>
<gene>
    <name evidence="4" type="ORF">SAY86_015034</name>
</gene>
<sequence length="734" mass="82808">MRPRYWLKKHRAGFRGRLQKMMKCIISREQQPRADETIDSSESLATRDYSVSGYSSRAAEMEAKVDNSNIEEAESSLRESGYLIHEEARALLGRLEYHKGNFEAALHVFEGIDIAAVTPKMRISISRKCENNRRRSQDDGPPSMSMHAVSLLFEAIFLKAKSLERLGRFSEAANTCKIILDTVESALPEGLPESFTSDCKLQETLNKVVELLPELWKLSGDFQEAIISYRRGLLYPWNLDVETKVKIEKEFAIFLLYSGVEASPPNLRWQIDSSFVPRNNIEEAVLLFIILIRKFSLGRIKWDPSILDHLMFALSVSGGLQALAHQVEELLPGIMKRNERYCILALCYYGEGEEILALNLLRNMLNNQQNPDCVLELLLASRICGDNMVFVEEGIGYAQEAIRELSKGCFQKASIGNCLLGVLLSAKSQLVSSDLERTTIMSKSLEALEAAERTMRERDPYVMYHLSLENAEQRKLDLALYHAKQLLKVEAGSNVRAYVLLARILSAQKRFSDAETVINAALDQVGKWDQEKLLRTKAKLQIAQGQLKKAVETYSTLLAIIQVQAKNPRLGKKFFKKEGPRDRSLEVETWNDLAGVYMNLSQWRDAEVCLVKSKAITPFSASRLYHTGLLHQARGQYQDALKAFQDALNLEPEHVQCLVSMANVLRQHGTQSLPVVRSLLTDALRLDRTDASAWYNLGLVYRADPRASALEAAECFEAAALLEESAPIEPFRGP</sequence>
<dbReference type="PROSITE" id="PS50005">
    <property type="entry name" value="TPR"/>
    <property type="match status" value="1"/>
</dbReference>
<dbReference type="PANTHER" id="PTHR44102">
    <property type="entry name" value="PROTEIN NPG1"/>
    <property type="match status" value="1"/>
</dbReference>
<keyword evidence="1" id="KW-0677">Repeat</keyword>
<dbReference type="InterPro" id="IPR011990">
    <property type="entry name" value="TPR-like_helical_dom_sf"/>
</dbReference>
<dbReference type="SMART" id="SM00028">
    <property type="entry name" value="TPR"/>
    <property type="match status" value="6"/>
</dbReference>